<protein>
    <submittedName>
        <fullName evidence="1">Uncharacterized protein</fullName>
    </submittedName>
</protein>
<gene>
    <name evidence="1" type="ORF">NQ317_017783</name>
</gene>
<dbReference type="Proteomes" id="UP001162164">
    <property type="component" value="Unassembled WGS sequence"/>
</dbReference>
<dbReference type="EMBL" id="JAPWTJ010000045">
    <property type="protein sequence ID" value="KAJ8984133.1"/>
    <property type="molecule type" value="Genomic_DNA"/>
</dbReference>
<reference evidence="1" key="1">
    <citation type="journal article" date="2023" name="Insect Mol. Biol.">
        <title>Genome sequencing provides insights into the evolution of gene families encoding plant cell wall-degrading enzymes in longhorned beetles.</title>
        <authorList>
            <person name="Shin N.R."/>
            <person name="Okamura Y."/>
            <person name="Kirsch R."/>
            <person name="Pauchet Y."/>
        </authorList>
    </citation>
    <scope>NUCLEOTIDE SEQUENCE</scope>
    <source>
        <strain evidence="1">MMC_N1</strain>
    </source>
</reference>
<evidence type="ECO:0000313" key="2">
    <source>
        <dbReference type="Proteomes" id="UP001162164"/>
    </source>
</evidence>
<evidence type="ECO:0000313" key="1">
    <source>
        <dbReference type="EMBL" id="KAJ8984133.1"/>
    </source>
</evidence>
<organism evidence="1 2">
    <name type="scientific">Molorchus minor</name>
    <dbReference type="NCBI Taxonomy" id="1323400"/>
    <lineage>
        <taxon>Eukaryota</taxon>
        <taxon>Metazoa</taxon>
        <taxon>Ecdysozoa</taxon>
        <taxon>Arthropoda</taxon>
        <taxon>Hexapoda</taxon>
        <taxon>Insecta</taxon>
        <taxon>Pterygota</taxon>
        <taxon>Neoptera</taxon>
        <taxon>Endopterygota</taxon>
        <taxon>Coleoptera</taxon>
        <taxon>Polyphaga</taxon>
        <taxon>Cucujiformia</taxon>
        <taxon>Chrysomeloidea</taxon>
        <taxon>Cerambycidae</taxon>
        <taxon>Lamiinae</taxon>
        <taxon>Monochamini</taxon>
        <taxon>Molorchus</taxon>
    </lineage>
</organism>
<sequence length="114" mass="12983">MANNIALDEPTNEKFIVSGAVNRDVVKLPDRPPQEARAFRDVDKWRLSSQGLPQAVYGFPVHLVISLSLILENYPYLIFKVTRLDVLSGPNFLPWTTFSSFQIKTSENNNLNNY</sequence>
<accession>A0ABQ9K183</accession>
<comment type="caution">
    <text evidence="1">The sequence shown here is derived from an EMBL/GenBank/DDBJ whole genome shotgun (WGS) entry which is preliminary data.</text>
</comment>
<proteinExistence type="predicted"/>
<keyword evidence="2" id="KW-1185">Reference proteome</keyword>
<name>A0ABQ9K183_9CUCU</name>